<dbReference type="Pfam" id="PF18962">
    <property type="entry name" value="Por_Secre_tail"/>
    <property type="match status" value="1"/>
</dbReference>
<name>A0A3D9BPK1_9FLAO</name>
<organism evidence="7 8">
    <name type="scientific">Chryseobacterium piscium</name>
    <dbReference type="NCBI Taxonomy" id="333702"/>
    <lineage>
        <taxon>Bacteria</taxon>
        <taxon>Pseudomonadati</taxon>
        <taxon>Bacteroidota</taxon>
        <taxon>Flavobacteriia</taxon>
        <taxon>Flavobacteriales</taxon>
        <taxon>Weeksellaceae</taxon>
        <taxon>Chryseobacterium group</taxon>
        <taxon>Chryseobacterium</taxon>
    </lineage>
</organism>
<accession>A0A3D9BPK1</accession>
<sequence length="437" mass="46609">MQRDCFSAFATKCTLAKQNYFNMYKNLLTSKLKFATLFTVLLGSASGLNAQQNALNFDGTDDYIQTTYPGVLGNAPRTVEAWVKLPTTTSGENLVTTWGSDNINGGRFTVRINSVNGLYKLRIENKGGGVNGTVTLNDGNWHHIAVTYDNSLSTNKYKLYVDGNLDTEGNISTATNTVALTNMIIGRRIVPSLGGFFNGSIDEVRVWDKALTLAEIQANKNYEFCTPPANLKAYFKMNEGAVNSNNSTVTSIASSVGSYTGTLNSFALNGAASNYIAGSSTLGAVNINSTVTVSGSTLTAAQAGATYQWVNCNSGNAPVGVTTQSFTPTVAGNYAVIVTLAGCTQTSSCQSVTLGVHDVDAIPELTLSPNPTNGILNITAKNAIEKVEITNFAGQRLIDFHLNSANAELNISQLKSGVYLVKVISKQLARVYKIIKK</sequence>
<keyword evidence="2" id="KW-0479">Metal-binding</keyword>
<dbReference type="InterPro" id="IPR026444">
    <property type="entry name" value="Secre_tail"/>
</dbReference>
<evidence type="ECO:0000313" key="8">
    <source>
        <dbReference type="Proteomes" id="UP000256512"/>
    </source>
</evidence>
<keyword evidence="3" id="KW-0732">Signal</keyword>
<dbReference type="GO" id="GO:0046872">
    <property type="term" value="F:metal ion binding"/>
    <property type="evidence" value="ECO:0007669"/>
    <property type="project" value="UniProtKB-KW"/>
</dbReference>
<evidence type="ECO:0000256" key="2">
    <source>
        <dbReference type="ARBA" id="ARBA00022723"/>
    </source>
</evidence>
<dbReference type="Pfam" id="PF13385">
    <property type="entry name" value="Laminin_G_3"/>
    <property type="match status" value="1"/>
</dbReference>
<dbReference type="NCBIfam" id="TIGR04183">
    <property type="entry name" value="Por_Secre_tail"/>
    <property type="match status" value="1"/>
</dbReference>
<dbReference type="PANTHER" id="PTHR19277:SF125">
    <property type="entry name" value="B6"/>
    <property type="match status" value="1"/>
</dbReference>
<dbReference type="InterPro" id="IPR013320">
    <property type="entry name" value="ConA-like_dom_sf"/>
</dbReference>
<evidence type="ECO:0000256" key="1">
    <source>
        <dbReference type="ARBA" id="ARBA00001913"/>
    </source>
</evidence>
<keyword evidence="5" id="KW-1015">Disulfide bond</keyword>
<dbReference type="SUPFAM" id="SSF49899">
    <property type="entry name" value="Concanavalin A-like lectins/glucanases"/>
    <property type="match status" value="1"/>
</dbReference>
<reference evidence="7 8" key="1">
    <citation type="journal article" date="2006" name="Int. J. Syst. Evol. Microbiol.">
        <title>Chryseobacterium piscium sp. nov., isolated from fish of the South Atlantic Ocean off South Africa.</title>
        <authorList>
            <person name="de Beer H."/>
            <person name="Hugo C.J."/>
            <person name="Jooste P.J."/>
            <person name="Vancanneyt M."/>
            <person name="Coenye T."/>
            <person name="Vandamme P."/>
        </authorList>
    </citation>
    <scope>NUCLEOTIDE SEQUENCE [LARGE SCALE GENOMIC DNA]</scope>
    <source>
        <strain evidence="7 8">CCUG 51923</strain>
    </source>
</reference>
<gene>
    <name evidence="7" type="ORF">DRF62_06565</name>
</gene>
<dbReference type="EMBL" id="QNVS01000013">
    <property type="protein sequence ID" value="REC55444.1"/>
    <property type="molecule type" value="Genomic_DNA"/>
</dbReference>
<evidence type="ECO:0000256" key="3">
    <source>
        <dbReference type="ARBA" id="ARBA00022729"/>
    </source>
</evidence>
<evidence type="ECO:0000256" key="5">
    <source>
        <dbReference type="ARBA" id="ARBA00023157"/>
    </source>
</evidence>
<evidence type="ECO:0000313" key="7">
    <source>
        <dbReference type="EMBL" id="REC55444.1"/>
    </source>
</evidence>
<protein>
    <recommendedName>
        <fullName evidence="6">LamG-like jellyroll fold domain-containing protein</fullName>
    </recommendedName>
</protein>
<evidence type="ECO:0000256" key="4">
    <source>
        <dbReference type="ARBA" id="ARBA00022837"/>
    </source>
</evidence>
<dbReference type="Proteomes" id="UP000256512">
    <property type="component" value="Unassembled WGS sequence"/>
</dbReference>
<keyword evidence="8" id="KW-1185">Reference proteome</keyword>
<dbReference type="GO" id="GO:0005975">
    <property type="term" value="P:carbohydrate metabolic process"/>
    <property type="evidence" value="ECO:0007669"/>
    <property type="project" value="UniProtKB-ARBA"/>
</dbReference>
<keyword evidence="4" id="KW-0106">Calcium</keyword>
<dbReference type="PANTHER" id="PTHR19277">
    <property type="entry name" value="PENTRAXIN"/>
    <property type="match status" value="1"/>
</dbReference>
<dbReference type="SMART" id="SM00560">
    <property type="entry name" value="LamGL"/>
    <property type="match status" value="1"/>
</dbReference>
<feature type="domain" description="LamG-like jellyroll fold" evidence="6">
    <location>
        <begin position="78"/>
        <end position="214"/>
    </location>
</feature>
<evidence type="ECO:0000259" key="6">
    <source>
        <dbReference type="SMART" id="SM00560"/>
    </source>
</evidence>
<dbReference type="AlphaFoldDB" id="A0A3D9BPK1"/>
<comment type="cofactor">
    <cofactor evidence="1">
        <name>Ca(2+)</name>
        <dbReference type="ChEBI" id="CHEBI:29108"/>
    </cofactor>
</comment>
<dbReference type="GO" id="GO:0004553">
    <property type="term" value="F:hydrolase activity, hydrolyzing O-glycosyl compounds"/>
    <property type="evidence" value="ECO:0007669"/>
    <property type="project" value="UniProtKB-ARBA"/>
</dbReference>
<dbReference type="InterPro" id="IPR006558">
    <property type="entry name" value="LamG-like"/>
</dbReference>
<dbReference type="InterPro" id="IPR051360">
    <property type="entry name" value="Neuronal_Pentraxin_Related"/>
</dbReference>
<comment type="caution">
    <text evidence="7">The sequence shown here is derived from an EMBL/GenBank/DDBJ whole genome shotgun (WGS) entry which is preliminary data.</text>
</comment>
<proteinExistence type="predicted"/>
<dbReference type="Gene3D" id="2.60.120.200">
    <property type="match status" value="1"/>
</dbReference>